<feature type="compositionally biased region" description="Polar residues" evidence="1">
    <location>
        <begin position="279"/>
        <end position="291"/>
    </location>
</feature>
<evidence type="ECO:0000313" key="3">
    <source>
        <dbReference type="WBParaSite" id="jg8419"/>
    </source>
</evidence>
<evidence type="ECO:0000313" key="2">
    <source>
        <dbReference type="Proteomes" id="UP000887574"/>
    </source>
</evidence>
<evidence type="ECO:0000256" key="1">
    <source>
        <dbReference type="SAM" id="MobiDB-lite"/>
    </source>
</evidence>
<name>A0A915EQJ7_9BILA</name>
<reference evidence="3" key="1">
    <citation type="submission" date="2022-11" db="UniProtKB">
        <authorList>
            <consortium name="WormBaseParasite"/>
        </authorList>
    </citation>
    <scope>IDENTIFICATION</scope>
</reference>
<dbReference type="Proteomes" id="UP000887574">
    <property type="component" value="Unplaced"/>
</dbReference>
<keyword evidence="2" id="KW-1185">Reference proteome</keyword>
<sequence length="437" mass="47302">MLVQAPRFYHQITAALPTHFQVNHASKPANQVIYKVVQAPSNGIKLFSTSTDPPASSQPLLEFSQAMVNKGSIGVEHIPLSDHDKMDVVGLEKNVDDGDVLYAQLNMNAFKVGKGSHILQSTLANPPHRSPGTSKDSFSFVLGNDEMECCRRVHLSYPTSHPSPTSAHPSTHYHSNQFGTSERVSLDGSSPRFLVITPLNWSLFLHPSPTILPSFSLTQTSRRADSSSMPSNYNILKSASGRANRAGTPIRLCPTSTIPVANRHTARRGVDAGMVNPGKRNQPSNQQTRWSQTGCSSRFGLPLPVAILAIVVLSISACCFATEEGARPGMMVQADIFLELPVIDRCPTGRCSGLTATKSNESSLLDSTVYASIGRQPHKGKSDTTTASKAGILAQTSQKPSIAGAVRRPICRVAQQYPHQRQQRFSSTSSALHICHF</sequence>
<organism evidence="2 3">
    <name type="scientific">Ditylenchus dipsaci</name>
    <dbReference type="NCBI Taxonomy" id="166011"/>
    <lineage>
        <taxon>Eukaryota</taxon>
        <taxon>Metazoa</taxon>
        <taxon>Ecdysozoa</taxon>
        <taxon>Nematoda</taxon>
        <taxon>Chromadorea</taxon>
        <taxon>Rhabditida</taxon>
        <taxon>Tylenchina</taxon>
        <taxon>Tylenchomorpha</taxon>
        <taxon>Sphaerularioidea</taxon>
        <taxon>Anguinidae</taxon>
        <taxon>Anguininae</taxon>
        <taxon>Ditylenchus</taxon>
    </lineage>
</organism>
<feature type="region of interest" description="Disordered" evidence="1">
    <location>
        <begin position="271"/>
        <end position="291"/>
    </location>
</feature>
<dbReference type="AlphaFoldDB" id="A0A915EQJ7"/>
<proteinExistence type="predicted"/>
<accession>A0A915EQJ7</accession>
<protein>
    <submittedName>
        <fullName evidence="3">Uncharacterized protein</fullName>
    </submittedName>
</protein>
<dbReference type="WBParaSite" id="jg8419">
    <property type="protein sequence ID" value="jg8419"/>
    <property type="gene ID" value="jg8419"/>
</dbReference>